<protein>
    <submittedName>
        <fullName evidence="9">Ribosome-releasing factor 2, mitochondrial</fullName>
    </submittedName>
</protein>
<dbReference type="Pfam" id="PF00319">
    <property type="entry name" value="SRF-TF"/>
    <property type="match status" value="1"/>
</dbReference>
<comment type="caution">
    <text evidence="9">The sequence shown here is derived from an EMBL/GenBank/DDBJ whole genome shotgun (WGS) entry which is preliminary data.</text>
</comment>
<evidence type="ECO:0000256" key="5">
    <source>
        <dbReference type="ARBA" id="ARBA00023242"/>
    </source>
</evidence>
<organism evidence="9 10">
    <name type="scientific">Entomortierella chlamydospora</name>
    <dbReference type="NCBI Taxonomy" id="101097"/>
    <lineage>
        <taxon>Eukaryota</taxon>
        <taxon>Fungi</taxon>
        <taxon>Fungi incertae sedis</taxon>
        <taxon>Mucoromycota</taxon>
        <taxon>Mortierellomycotina</taxon>
        <taxon>Mortierellomycetes</taxon>
        <taxon>Mortierellales</taxon>
        <taxon>Mortierellaceae</taxon>
        <taxon>Entomortierella</taxon>
    </lineage>
</organism>
<dbReference type="Proteomes" id="UP000703661">
    <property type="component" value="Unassembled WGS sequence"/>
</dbReference>
<evidence type="ECO:0000256" key="3">
    <source>
        <dbReference type="ARBA" id="ARBA00023125"/>
    </source>
</evidence>
<evidence type="ECO:0000256" key="2">
    <source>
        <dbReference type="ARBA" id="ARBA00023015"/>
    </source>
</evidence>
<dbReference type="CDD" id="cd00265">
    <property type="entry name" value="MADS_MEF2_like"/>
    <property type="match status" value="1"/>
</dbReference>
<gene>
    <name evidence="9" type="primary">MEF2_2</name>
    <name evidence="9" type="ORF">BGZ80_005610</name>
</gene>
<dbReference type="InterPro" id="IPR002100">
    <property type="entry name" value="TF_MADSbox"/>
</dbReference>
<dbReference type="GO" id="GO:0000978">
    <property type="term" value="F:RNA polymerase II cis-regulatory region sequence-specific DNA binding"/>
    <property type="evidence" value="ECO:0007669"/>
    <property type="project" value="TreeGrafter"/>
</dbReference>
<dbReference type="PROSITE" id="PS00350">
    <property type="entry name" value="MADS_BOX_1"/>
    <property type="match status" value="1"/>
</dbReference>
<dbReference type="AlphaFoldDB" id="A0A9P6SUE4"/>
<evidence type="ECO:0000256" key="7">
    <source>
        <dbReference type="SAM" id="MobiDB-lite"/>
    </source>
</evidence>
<name>A0A9P6SUE4_9FUNG</name>
<dbReference type="GO" id="GO:0030154">
    <property type="term" value="P:cell differentiation"/>
    <property type="evidence" value="ECO:0007669"/>
    <property type="project" value="TreeGrafter"/>
</dbReference>
<dbReference type="PROSITE" id="PS50066">
    <property type="entry name" value="MADS_BOX_2"/>
    <property type="match status" value="1"/>
</dbReference>
<comment type="similarity">
    <text evidence="6">Belongs to the MEF2 family.</text>
</comment>
<dbReference type="SMART" id="SM00432">
    <property type="entry name" value="MADS"/>
    <property type="match status" value="1"/>
</dbReference>
<keyword evidence="10" id="KW-1185">Reference proteome</keyword>
<feature type="non-terminal residue" evidence="9">
    <location>
        <position position="167"/>
    </location>
</feature>
<keyword evidence="5" id="KW-0539">Nucleus</keyword>
<keyword evidence="3" id="KW-0238">DNA-binding</keyword>
<evidence type="ECO:0000259" key="8">
    <source>
        <dbReference type="PROSITE" id="PS50066"/>
    </source>
</evidence>
<proteinExistence type="inferred from homology"/>
<dbReference type="GO" id="GO:0046983">
    <property type="term" value="F:protein dimerization activity"/>
    <property type="evidence" value="ECO:0007669"/>
    <property type="project" value="InterPro"/>
</dbReference>
<dbReference type="PRINTS" id="PR00404">
    <property type="entry name" value="MADSDOMAIN"/>
</dbReference>
<evidence type="ECO:0000256" key="6">
    <source>
        <dbReference type="ARBA" id="ARBA00025805"/>
    </source>
</evidence>
<feature type="region of interest" description="Disordered" evidence="7">
    <location>
        <begin position="87"/>
        <end position="167"/>
    </location>
</feature>
<evidence type="ECO:0000313" key="9">
    <source>
        <dbReference type="EMBL" id="KAG0004512.1"/>
    </source>
</evidence>
<feature type="domain" description="MADS-box" evidence="8">
    <location>
        <begin position="1"/>
        <end position="61"/>
    </location>
</feature>
<keyword evidence="4" id="KW-0804">Transcription</keyword>
<feature type="compositionally biased region" description="Polar residues" evidence="7">
    <location>
        <begin position="110"/>
        <end position="132"/>
    </location>
</feature>
<sequence length="167" mass="19122">MGRKKIQIKTIMDERNRQVTFQKRRFGLMKKAMELSVLCDCQIGLIIFNSNNKLVQYSSHDIDQILLRYTEYNDSCETYTNKEFLNASDVKEEDDDEDGLSVAGDDRNKLSVTPQPQTLTPQSHNTPAQQHMHTPPPQVLQHTPPSLPSHMPRSPFQVPPNVVVHPQ</sequence>
<dbReference type="GO" id="GO:0000981">
    <property type="term" value="F:DNA-binding transcription factor activity, RNA polymerase II-specific"/>
    <property type="evidence" value="ECO:0007669"/>
    <property type="project" value="TreeGrafter"/>
</dbReference>
<reference evidence="9" key="1">
    <citation type="journal article" date="2020" name="Fungal Divers.">
        <title>Resolving the Mortierellaceae phylogeny through synthesis of multi-gene phylogenetics and phylogenomics.</title>
        <authorList>
            <person name="Vandepol N."/>
            <person name="Liber J."/>
            <person name="Desiro A."/>
            <person name="Na H."/>
            <person name="Kennedy M."/>
            <person name="Barry K."/>
            <person name="Grigoriev I.V."/>
            <person name="Miller A.N."/>
            <person name="O'Donnell K."/>
            <person name="Stajich J.E."/>
            <person name="Bonito G."/>
        </authorList>
    </citation>
    <scope>NUCLEOTIDE SEQUENCE</scope>
    <source>
        <strain evidence="9">NRRL 2769</strain>
    </source>
</reference>
<evidence type="ECO:0000256" key="4">
    <source>
        <dbReference type="ARBA" id="ARBA00023163"/>
    </source>
</evidence>
<dbReference type="GO" id="GO:0005634">
    <property type="term" value="C:nucleus"/>
    <property type="evidence" value="ECO:0007669"/>
    <property type="project" value="UniProtKB-SubCell"/>
</dbReference>
<dbReference type="GO" id="GO:0045944">
    <property type="term" value="P:positive regulation of transcription by RNA polymerase II"/>
    <property type="evidence" value="ECO:0007669"/>
    <property type="project" value="InterPro"/>
</dbReference>
<keyword evidence="2" id="KW-0805">Transcription regulation</keyword>
<dbReference type="Gene3D" id="3.40.1810.10">
    <property type="entry name" value="Transcription factor, MADS-box"/>
    <property type="match status" value="1"/>
</dbReference>
<dbReference type="PANTHER" id="PTHR11945">
    <property type="entry name" value="MADS BOX PROTEIN"/>
    <property type="match status" value="1"/>
</dbReference>
<accession>A0A9P6SUE4</accession>
<evidence type="ECO:0000256" key="1">
    <source>
        <dbReference type="ARBA" id="ARBA00004123"/>
    </source>
</evidence>
<dbReference type="SUPFAM" id="SSF55455">
    <property type="entry name" value="SRF-like"/>
    <property type="match status" value="1"/>
</dbReference>
<comment type="subcellular location">
    <subcellularLocation>
        <location evidence="1">Nucleus</location>
    </subcellularLocation>
</comment>
<dbReference type="InterPro" id="IPR033896">
    <property type="entry name" value="MEF2-like_N"/>
</dbReference>
<dbReference type="EMBL" id="JAAAID010002760">
    <property type="protein sequence ID" value="KAG0004512.1"/>
    <property type="molecule type" value="Genomic_DNA"/>
</dbReference>
<dbReference type="PANTHER" id="PTHR11945:SF534">
    <property type="entry name" value="MYOCYTE-SPECIFIC ENHANCER FACTOR 2"/>
    <property type="match status" value="1"/>
</dbReference>
<dbReference type="InterPro" id="IPR036879">
    <property type="entry name" value="TF_MADSbox_sf"/>
</dbReference>
<evidence type="ECO:0000313" key="10">
    <source>
        <dbReference type="Proteomes" id="UP000703661"/>
    </source>
</evidence>